<dbReference type="EMBL" id="NFHO01000010">
    <property type="protein sequence ID" value="OUN41905.1"/>
    <property type="molecule type" value="Genomic_DNA"/>
</dbReference>
<organism evidence="2 3">
    <name type="scientific">Enorma massiliensis</name>
    <dbReference type="NCBI Taxonomy" id="1472761"/>
    <lineage>
        <taxon>Bacteria</taxon>
        <taxon>Bacillati</taxon>
        <taxon>Actinomycetota</taxon>
        <taxon>Coriobacteriia</taxon>
        <taxon>Coriobacteriales</taxon>
        <taxon>Coriobacteriaceae</taxon>
        <taxon>Enorma</taxon>
    </lineage>
</organism>
<accession>A0A1Y3U135</accession>
<gene>
    <name evidence="2" type="ORF">B5G21_08635</name>
</gene>
<protein>
    <submittedName>
        <fullName evidence="2">Uncharacterized protein</fullName>
    </submittedName>
</protein>
<dbReference type="Proteomes" id="UP000196560">
    <property type="component" value="Unassembled WGS sequence"/>
</dbReference>
<feature type="compositionally biased region" description="Basic and acidic residues" evidence="1">
    <location>
        <begin position="1"/>
        <end position="14"/>
    </location>
</feature>
<reference evidence="3" key="1">
    <citation type="submission" date="2017-04" db="EMBL/GenBank/DDBJ databases">
        <title>Function of individual gut microbiota members based on whole genome sequencing of pure cultures obtained from chicken caecum.</title>
        <authorList>
            <person name="Medvecky M."/>
            <person name="Cejkova D."/>
            <person name="Polansky O."/>
            <person name="Karasova D."/>
            <person name="Kubasova T."/>
            <person name="Cizek A."/>
            <person name="Rychlik I."/>
        </authorList>
    </citation>
    <scope>NUCLEOTIDE SEQUENCE [LARGE SCALE GENOMIC DNA]</scope>
    <source>
        <strain evidence="3">An70</strain>
    </source>
</reference>
<evidence type="ECO:0000313" key="2">
    <source>
        <dbReference type="EMBL" id="OUN41905.1"/>
    </source>
</evidence>
<proteinExistence type="predicted"/>
<comment type="caution">
    <text evidence="2">The sequence shown here is derived from an EMBL/GenBank/DDBJ whole genome shotgun (WGS) entry which is preliminary data.</text>
</comment>
<sequence length="84" mass="9074">MHSSKDAARMELRASTRHANPYSFPPTPGSGLLGSTTRLSPAAPAAMRRPNSARSADQGENLRHNWQTALQNLSIEPLEHAATL</sequence>
<evidence type="ECO:0000256" key="1">
    <source>
        <dbReference type="SAM" id="MobiDB-lite"/>
    </source>
</evidence>
<name>A0A1Y3U135_9ACTN</name>
<dbReference type="AlphaFoldDB" id="A0A1Y3U135"/>
<feature type="region of interest" description="Disordered" evidence="1">
    <location>
        <begin position="1"/>
        <end position="62"/>
    </location>
</feature>
<keyword evidence="3" id="KW-1185">Reference proteome</keyword>
<evidence type="ECO:0000313" key="3">
    <source>
        <dbReference type="Proteomes" id="UP000196560"/>
    </source>
</evidence>